<feature type="transmembrane region" description="Helical" evidence="2">
    <location>
        <begin position="740"/>
        <end position="761"/>
    </location>
</feature>
<dbReference type="InterPro" id="IPR046112">
    <property type="entry name" value="DUF6049"/>
</dbReference>
<dbReference type="Pfam" id="PF19516">
    <property type="entry name" value="DUF6049"/>
    <property type="match status" value="1"/>
</dbReference>
<keyword evidence="4" id="KW-1185">Reference proteome</keyword>
<organism evidence="3 4">
    <name type="scientific">Blastococcus xanthinilyticus</name>
    <dbReference type="NCBI Taxonomy" id="1564164"/>
    <lineage>
        <taxon>Bacteria</taxon>
        <taxon>Bacillati</taxon>
        <taxon>Actinomycetota</taxon>
        <taxon>Actinomycetes</taxon>
        <taxon>Geodermatophilales</taxon>
        <taxon>Geodermatophilaceae</taxon>
        <taxon>Blastococcus</taxon>
    </lineage>
</organism>
<dbReference type="Proteomes" id="UP000322499">
    <property type="component" value="Unassembled WGS sequence"/>
</dbReference>
<feature type="region of interest" description="Disordered" evidence="1">
    <location>
        <begin position="1"/>
        <end position="22"/>
    </location>
</feature>
<gene>
    <name evidence="3" type="ORF">BD833_10937</name>
</gene>
<feature type="compositionally biased region" description="Low complexity" evidence="1">
    <location>
        <begin position="367"/>
        <end position="386"/>
    </location>
</feature>
<protein>
    <recommendedName>
        <fullName evidence="5">Glycoprotein</fullName>
    </recommendedName>
</protein>
<name>A0A5S5CRB0_9ACTN</name>
<sequence>MTRPAAARAGGRPAADAPARPGAARRVAALAPLVAGALALTGPALAPGVAAAPAAPPGTTAPVTAPAAAPDEAATTVGPVRIDVARFEPRTVTPGSLITLTGTLTNTGSEPITDLAVRLQRGDVRTDRPALAEAVRDPDPATTVQPAFAPLDFELAPGESEEFSYTLDSAELRLDADGVYPVLFNVNGTVGGDDERVGELATFLAQQPVEPTARTTVAWLWPLSERTHRTAAGAFADDELTESVSAGGRLDRALAVVERLPGSGNGAPPLPVTLAIDPALVEALALMAGGPYAVGGVEDAGTGTEEAQAFLERLRAVAAVHPVVALPYGDVDADSLTSAGLGDVVTRSLPGTPEGTAQARPAPVPDPATDGGTAAPTGPAQTPAAETGAGAAILAEVLDVTPVTDLAWAADGSFDPATLDTLRAGGVERVVLDSEALTDGDSAVGMDGSDAVARSTLVTGEEQLDVLVADQTLGAVVGSAAVTAGGPRIAEQRYLAELAALTMQAPPGTEQTVLVAPPRALEAGLEGAGAMISDATGLPWLRPGTVAGLAALPAADAGGLAPADGDGGLDAAGLATLGEAVAAREDLAAAVVGDPATALRAYDAGLARTASVLWRTAPEEFAAAAADARATVSRLRERVTVVAPADGTYSLASSDAPLVLTVDNPLPFPVQVRLQVQTPANRGIVVGDIGVQTLAPEQRTLLQIPAELHRSGGFPVTAQVTTPSGLPLGDPVEIQLKSTAYGSISLFITVGAASLLGLLFLRRLVHFVLRRRRGTAAADVAAAPDLPAPPVRSPV</sequence>
<evidence type="ECO:0000313" key="4">
    <source>
        <dbReference type="Proteomes" id="UP000322499"/>
    </source>
</evidence>
<feature type="region of interest" description="Disordered" evidence="1">
    <location>
        <begin position="50"/>
        <end position="72"/>
    </location>
</feature>
<dbReference type="AlphaFoldDB" id="A0A5S5CRB0"/>
<proteinExistence type="predicted"/>
<evidence type="ECO:0008006" key="5">
    <source>
        <dbReference type="Google" id="ProtNLM"/>
    </source>
</evidence>
<reference evidence="3 4" key="1">
    <citation type="submission" date="2019-07" db="EMBL/GenBank/DDBJ databases">
        <title>Genomic Encyclopedia of Archaeal and Bacterial Type Strains, Phase II (KMG-II): from individual species to whole genera.</title>
        <authorList>
            <person name="Goeker M."/>
        </authorList>
    </citation>
    <scope>NUCLEOTIDE SEQUENCE [LARGE SCALE GENOMIC DNA]</scope>
    <source>
        <strain evidence="3 4">DSM 46842</strain>
    </source>
</reference>
<accession>A0A5S5CRB0</accession>
<evidence type="ECO:0000313" key="3">
    <source>
        <dbReference type="EMBL" id="TYP86437.1"/>
    </source>
</evidence>
<feature type="region of interest" description="Disordered" evidence="1">
    <location>
        <begin position="344"/>
        <end position="386"/>
    </location>
</feature>
<keyword evidence="2" id="KW-0472">Membrane</keyword>
<dbReference type="RefSeq" id="WP_166533816.1">
    <property type="nucleotide sequence ID" value="NZ_VNHW01000009.1"/>
</dbReference>
<comment type="caution">
    <text evidence="3">The sequence shown here is derived from an EMBL/GenBank/DDBJ whole genome shotgun (WGS) entry which is preliminary data.</text>
</comment>
<evidence type="ECO:0000256" key="2">
    <source>
        <dbReference type="SAM" id="Phobius"/>
    </source>
</evidence>
<keyword evidence="2" id="KW-1133">Transmembrane helix</keyword>
<evidence type="ECO:0000256" key="1">
    <source>
        <dbReference type="SAM" id="MobiDB-lite"/>
    </source>
</evidence>
<dbReference type="EMBL" id="VNHW01000009">
    <property type="protein sequence ID" value="TYP86437.1"/>
    <property type="molecule type" value="Genomic_DNA"/>
</dbReference>
<keyword evidence="2" id="KW-0812">Transmembrane</keyword>